<accession>A0ABZ2JZL4</accession>
<keyword evidence="1" id="KW-0808">Transferase</keyword>
<dbReference type="InterPro" id="IPR011009">
    <property type="entry name" value="Kinase-like_dom_sf"/>
</dbReference>
<evidence type="ECO:0000256" key="6">
    <source>
        <dbReference type="SAM" id="MobiDB-lite"/>
    </source>
</evidence>
<evidence type="ECO:0000259" key="7">
    <source>
        <dbReference type="PROSITE" id="PS50011"/>
    </source>
</evidence>
<dbReference type="PROSITE" id="PS50011">
    <property type="entry name" value="PROTEIN_KINASE_DOM"/>
    <property type="match status" value="1"/>
</dbReference>
<dbReference type="InterPro" id="IPR000719">
    <property type="entry name" value="Prot_kinase_dom"/>
</dbReference>
<sequence length="335" mass="36904">MGATEPGSLVGTVVGGHYKVRQLIGQGGMGEVYAADGKAGEQVALKVLHERAAQDPDLVARFQREASIAAQVQSPYVARILGAGKDRNGRLWIAFERLTGEGLDERLRREQYMSFGDVAPVVDDALQGLDAAHTAGVIHRDIKPANLFVEKRRLTAREIADGESEERTRILDFGISKVRKNRKSEPSLTAFDATLGSFAYMAPEQVRGSARVDERADLYALGAVAYRALTGRLPFEGSNALTLIALKLDREPPSLAATTGDEWPSGIERFLEKMMARDRERRFRSASEALEAWRRVWQVMATLQLPPPTLPTRLERDDDSTQVTFADSASGDPRR</sequence>
<organism evidence="8 9">
    <name type="scientific">Pendulispora brunnea</name>
    <dbReference type="NCBI Taxonomy" id="2905690"/>
    <lineage>
        <taxon>Bacteria</taxon>
        <taxon>Pseudomonadati</taxon>
        <taxon>Myxococcota</taxon>
        <taxon>Myxococcia</taxon>
        <taxon>Myxococcales</taxon>
        <taxon>Sorangiineae</taxon>
        <taxon>Pendulisporaceae</taxon>
        <taxon>Pendulispora</taxon>
    </lineage>
</organism>
<reference evidence="8 9" key="1">
    <citation type="submission" date="2021-12" db="EMBL/GenBank/DDBJ databases">
        <title>Discovery of the Pendulisporaceae a myxobacterial family with distinct sporulation behavior and unique specialized metabolism.</title>
        <authorList>
            <person name="Garcia R."/>
            <person name="Popoff A."/>
            <person name="Bader C.D."/>
            <person name="Loehr J."/>
            <person name="Walesch S."/>
            <person name="Walt C."/>
            <person name="Boldt J."/>
            <person name="Bunk B."/>
            <person name="Haeckl F.J.F.P.J."/>
            <person name="Gunesch A.P."/>
            <person name="Birkelbach J."/>
            <person name="Nuebel U."/>
            <person name="Pietschmann T."/>
            <person name="Bach T."/>
            <person name="Mueller R."/>
        </authorList>
    </citation>
    <scope>NUCLEOTIDE SEQUENCE [LARGE SCALE GENOMIC DNA]</scope>
    <source>
        <strain evidence="8 9">MSr12523</strain>
    </source>
</reference>
<keyword evidence="3 8" id="KW-0418">Kinase</keyword>
<dbReference type="Proteomes" id="UP001379533">
    <property type="component" value="Chromosome"/>
</dbReference>
<keyword evidence="2 5" id="KW-0547">Nucleotide-binding</keyword>
<keyword evidence="4 5" id="KW-0067">ATP-binding</keyword>
<keyword evidence="9" id="KW-1185">Reference proteome</keyword>
<protein>
    <submittedName>
        <fullName evidence="8">Serine/threonine protein kinase</fullName>
    </submittedName>
</protein>
<dbReference type="PANTHER" id="PTHR43289">
    <property type="entry name" value="MITOGEN-ACTIVATED PROTEIN KINASE KINASE KINASE 20-RELATED"/>
    <property type="match status" value="1"/>
</dbReference>
<dbReference type="RefSeq" id="WP_394842551.1">
    <property type="nucleotide sequence ID" value="NZ_CP089982.1"/>
</dbReference>
<evidence type="ECO:0000256" key="1">
    <source>
        <dbReference type="ARBA" id="ARBA00022679"/>
    </source>
</evidence>
<evidence type="ECO:0000256" key="4">
    <source>
        <dbReference type="ARBA" id="ARBA00022840"/>
    </source>
</evidence>
<gene>
    <name evidence="8" type="ORF">LZC95_36470</name>
</gene>
<dbReference type="Pfam" id="PF00069">
    <property type="entry name" value="Pkinase"/>
    <property type="match status" value="1"/>
</dbReference>
<keyword evidence="8" id="KW-0723">Serine/threonine-protein kinase</keyword>
<evidence type="ECO:0000256" key="3">
    <source>
        <dbReference type="ARBA" id="ARBA00022777"/>
    </source>
</evidence>
<dbReference type="InterPro" id="IPR008271">
    <property type="entry name" value="Ser/Thr_kinase_AS"/>
</dbReference>
<feature type="binding site" evidence="5">
    <location>
        <position position="46"/>
    </location>
    <ligand>
        <name>ATP</name>
        <dbReference type="ChEBI" id="CHEBI:30616"/>
    </ligand>
</feature>
<dbReference type="SUPFAM" id="SSF56112">
    <property type="entry name" value="Protein kinase-like (PK-like)"/>
    <property type="match status" value="1"/>
</dbReference>
<dbReference type="EMBL" id="CP089982">
    <property type="protein sequence ID" value="WXA91934.1"/>
    <property type="molecule type" value="Genomic_DNA"/>
</dbReference>
<evidence type="ECO:0000313" key="9">
    <source>
        <dbReference type="Proteomes" id="UP001379533"/>
    </source>
</evidence>
<dbReference type="Gene3D" id="3.30.200.20">
    <property type="entry name" value="Phosphorylase Kinase, domain 1"/>
    <property type="match status" value="1"/>
</dbReference>
<dbReference type="InterPro" id="IPR017441">
    <property type="entry name" value="Protein_kinase_ATP_BS"/>
</dbReference>
<dbReference type="PROSITE" id="PS00107">
    <property type="entry name" value="PROTEIN_KINASE_ATP"/>
    <property type="match status" value="1"/>
</dbReference>
<feature type="region of interest" description="Disordered" evidence="6">
    <location>
        <begin position="306"/>
        <end position="335"/>
    </location>
</feature>
<proteinExistence type="predicted"/>
<dbReference type="PROSITE" id="PS00108">
    <property type="entry name" value="PROTEIN_KINASE_ST"/>
    <property type="match status" value="1"/>
</dbReference>
<dbReference type="GO" id="GO:0004674">
    <property type="term" value="F:protein serine/threonine kinase activity"/>
    <property type="evidence" value="ECO:0007669"/>
    <property type="project" value="UniProtKB-KW"/>
</dbReference>
<dbReference type="PANTHER" id="PTHR43289:SF6">
    <property type="entry name" value="SERINE_THREONINE-PROTEIN KINASE NEKL-3"/>
    <property type="match status" value="1"/>
</dbReference>
<dbReference type="Gene3D" id="1.10.510.10">
    <property type="entry name" value="Transferase(Phosphotransferase) domain 1"/>
    <property type="match status" value="1"/>
</dbReference>
<name>A0ABZ2JZL4_9BACT</name>
<dbReference type="SMART" id="SM00220">
    <property type="entry name" value="S_TKc"/>
    <property type="match status" value="1"/>
</dbReference>
<evidence type="ECO:0000256" key="5">
    <source>
        <dbReference type="PROSITE-ProRule" id="PRU10141"/>
    </source>
</evidence>
<feature type="domain" description="Protein kinase" evidence="7">
    <location>
        <begin position="18"/>
        <end position="294"/>
    </location>
</feature>
<evidence type="ECO:0000256" key="2">
    <source>
        <dbReference type="ARBA" id="ARBA00022741"/>
    </source>
</evidence>
<evidence type="ECO:0000313" key="8">
    <source>
        <dbReference type="EMBL" id="WXA91934.1"/>
    </source>
</evidence>
<dbReference type="CDD" id="cd14014">
    <property type="entry name" value="STKc_PknB_like"/>
    <property type="match status" value="1"/>
</dbReference>